<evidence type="ECO:0000313" key="2">
    <source>
        <dbReference type="EMBL" id="CAG9834033.1"/>
    </source>
</evidence>
<dbReference type="GO" id="GO:0004801">
    <property type="term" value="F:transaldolase activity"/>
    <property type="evidence" value="ECO:0007669"/>
    <property type="project" value="TreeGrafter"/>
</dbReference>
<dbReference type="Pfam" id="PF00923">
    <property type="entry name" value="TAL_FSA"/>
    <property type="match status" value="1"/>
</dbReference>
<dbReference type="PANTHER" id="PTHR10683">
    <property type="entry name" value="TRANSALDOLASE"/>
    <property type="match status" value="1"/>
</dbReference>
<dbReference type="AlphaFoldDB" id="A0A9N9XAN4"/>
<dbReference type="OrthoDB" id="1711136at2759"/>
<dbReference type="Gene3D" id="3.20.20.70">
    <property type="entry name" value="Aldolase class I"/>
    <property type="match status" value="1"/>
</dbReference>
<gene>
    <name evidence="2" type="ORF">DIABBA_LOCUS7384</name>
</gene>
<name>A0A9N9XAN4_DIABA</name>
<evidence type="ECO:0000256" key="1">
    <source>
        <dbReference type="ARBA" id="ARBA00023270"/>
    </source>
</evidence>
<dbReference type="InterPro" id="IPR001585">
    <property type="entry name" value="TAL/FSA"/>
</dbReference>
<dbReference type="PANTHER" id="PTHR10683:SF18">
    <property type="entry name" value="TRANSALDOLASE"/>
    <property type="match status" value="1"/>
</dbReference>
<dbReference type="GO" id="GO:0005975">
    <property type="term" value="P:carbohydrate metabolic process"/>
    <property type="evidence" value="ECO:0007669"/>
    <property type="project" value="InterPro"/>
</dbReference>
<reference evidence="2" key="1">
    <citation type="submission" date="2022-01" db="EMBL/GenBank/DDBJ databases">
        <authorList>
            <person name="King R."/>
        </authorList>
    </citation>
    <scope>NUCLEOTIDE SEQUENCE</scope>
</reference>
<keyword evidence="1" id="KW-0704">Schiff base</keyword>
<evidence type="ECO:0000313" key="3">
    <source>
        <dbReference type="Proteomes" id="UP001153709"/>
    </source>
</evidence>
<proteinExistence type="predicted"/>
<dbReference type="SUPFAM" id="SSF51569">
    <property type="entry name" value="Aldolase"/>
    <property type="match status" value="1"/>
</dbReference>
<dbReference type="EMBL" id="OU898279">
    <property type="protein sequence ID" value="CAG9834033.1"/>
    <property type="molecule type" value="Genomic_DNA"/>
</dbReference>
<evidence type="ECO:0008006" key="4">
    <source>
        <dbReference type="Google" id="ProtNLM"/>
    </source>
</evidence>
<dbReference type="InterPro" id="IPR013785">
    <property type="entry name" value="Aldolase_TIM"/>
</dbReference>
<organism evidence="2 3">
    <name type="scientific">Diabrotica balteata</name>
    <name type="common">Banded cucumber beetle</name>
    <dbReference type="NCBI Taxonomy" id="107213"/>
    <lineage>
        <taxon>Eukaryota</taxon>
        <taxon>Metazoa</taxon>
        <taxon>Ecdysozoa</taxon>
        <taxon>Arthropoda</taxon>
        <taxon>Hexapoda</taxon>
        <taxon>Insecta</taxon>
        <taxon>Pterygota</taxon>
        <taxon>Neoptera</taxon>
        <taxon>Endopterygota</taxon>
        <taxon>Coleoptera</taxon>
        <taxon>Polyphaga</taxon>
        <taxon>Cucujiformia</taxon>
        <taxon>Chrysomeloidea</taxon>
        <taxon>Chrysomelidae</taxon>
        <taxon>Galerucinae</taxon>
        <taxon>Diabroticina</taxon>
        <taxon>Diabroticites</taxon>
        <taxon>Diabrotica</taxon>
    </lineage>
</organism>
<protein>
    <recommendedName>
        <fullName evidence="4">Transaldolase</fullName>
    </recommendedName>
</protein>
<accession>A0A9N9XAN4</accession>
<dbReference type="Proteomes" id="UP001153709">
    <property type="component" value="Chromosome 4"/>
</dbReference>
<dbReference type="GO" id="GO:0009052">
    <property type="term" value="P:pentose-phosphate shunt, non-oxidative branch"/>
    <property type="evidence" value="ECO:0007669"/>
    <property type="project" value="TreeGrafter"/>
</dbReference>
<sequence length="319" mass="36011">MATSLEALKEITQVIADTADFVAIKPYSVQEATTNPIIILQSASLPQYKNILHKAVQYGQNTGRNNKEVIENTMDMINVLFGEEILKVVKYRVHIQLDPRLAFNISLSVERALKIVKMFSERGIDKNHVVIKLPSTWEGIQAANILEKNHHVNCNMTTMFSLTQTAACAEAGVSYLAPFVGRISLWYKEKSRETGRHEGVEILKTIQTYLRKFDYRTKVMGAYFINAEEVGAVAGCDLATLPVALLEDFAKNNHPVTDEMAKDPKSSNLEKLVLDEARFRWLMNEDEMATELLAEILGVFSSHYIELENIVKEMVKLSK</sequence>
<keyword evidence="3" id="KW-1185">Reference proteome</keyword>